<evidence type="ECO:0000313" key="2">
    <source>
        <dbReference type="EMBL" id="TDQ01168.1"/>
    </source>
</evidence>
<keyword evidence="3" id="KW-1185">Reference proteome</keyword>
<evidence type="ECO:0000259" key="1">
    <source>
        <dbReference type="PROSITE" id="PS50943"/>
    </source>
</evidence>
<dbReference type="Proteomes" id="UP000295444">
    <property type="component" value="Unassembled WGS sequence"/>
</dbReference>
<feature type="domain" description="HTH cro/C1-type" evidence="1">
    <location>
        <begin position="17"/>
        <end position="71"/>
    </location>
</feature>
<dbReference type="InterPro" id="IPR001387">
    <property type="entry name" value="Cro/C1-type_HTH"/>
</dbReference>
<proteinExistence type="predicted"/>
<dbReference type="CDD" id="cd00093">
    <property type="entry name" value="HTH_XRE"/>
    <property type="match status" value="1"/>
</dbReference>
<dbReference type="Gene3D" id="1.10.260.40">
    <property type="entry name" value="lambda repressor-like DNA-binding domains"/>
    <property type="match status" value="1"/>
</dbReference>
<dbReference type="SUPFAM" id="SSF47413">
    <property type="entry name" value="lambda repressor-like DNA-binding domains"/>
    <property type="match status" value="1"/>
</dbReference>
<dbReference type="PROSITE" id="PS50943">
    <property type="entry name" value="HTH_CROC1"/>
    <property type="match status" value="1"/>
</dbReference>
<sequence length="298" mass="33730">MGRGNAAACYRELGAEMRRLREAAGLTGRSIARKTKWDPTRVSRIESGQINIDVADLCWYLGILRVDRDVALPLIDLCRQAKEDKGFWLSQHGEWIPDTLSSLIYHESTASLSIGYEPMVVPGLLQTERYAHAMISRERWRTPADIESAVEIRLDRRNTLDRLSSKYVFYIHEQALRLEVGSANLMYEQMIALTLAAAEPKLELRVVPAKAGARSYFGQDFVLFQYEEHEPLAYLGGAVTALFLEDPTYIATYSALANELASVAMVAEESRSFIAALADEYDRRGFRHATDRVEEEQF</sequence>
<dbReference type="Pfam" id="PF13560">
    <property type="entry name" value="HTH_31"/>
    <property type="match status" value="1"/>
</dbReference>
<organism evidence="2 3">
    <name type="scientific">Labedaea rhizosphaerae</name>
    <dbReference type="NCBI Taxonomy" id="598644"/>
    <lineage>
        <taxon>Bacteria</taxon>
        <taxon>Bacillati</taxon>
        <taxon>Actinomycetota</taxon>
        <taxon>Actinomycetes</taxon>
        <taxon>Pseudonocardiales</taxon>
        <taxon>Pseudonocardiaceae</taxon>
        <taxon>Labedaea</taxon>
    </lineage>
</organism>
<gene>
    <name evidence="2" type="ORF">EV186_1021035</name>
</gene>
<comment type="caution">
    <text evidence="2">The sequence shown here is derived from an EMBL/GenBank/DDBJ whole genome shotgun (WGS) entry which is preliminary data.</text>
</comment>
<dbReference type="InterPro" id="IPR043917">
    <property type="entry name" value="DUF5753"/>
</dbReference>
<dbReference type="GO" id="GO:0003677">
    <property type="term" value="F:DNA binding"/>
    <property type="evidence" value="ECO:0007669"/>
    <property type="project" value="InterPro"/>
</dbReference>
<accession>A0A4R6SJJ1</accession>
<dbReference type="Pfam" id="PF19054">
    <property type="entry name" value="DUF5753"/>
    <property type="match status" value="1"/>
</dbReference>
<reference evidence="2 3" key="1">
    <citation type="submission" date="2019-03" db="EMBL/GenBank/DDBJ databases">
        <title>Genomic Encyclopedia of Type Strains, Phase IV (KMG-IV): sequencing the most valuable type-strain genomes for metagenomic binning, comparative biology and taxonomic classification.</title>
        <authorList>
            <person name="Goeker M."/>
        </authorList>
    </citation>
    <scope>NUCLEOTIDE SEQUENCE [LARGE SCALE GENOMIC DNA]</scope>
    <source>
        <strain evidence="2 3">DSM 45361</strain>
    </source>
</reference>
<dbReference type="InterPro" id="IPR010982">
    <property type="entry name" value="Lambda_DNA-bd_dom_sf"/>
</dbReference>
<dbReference type="AlphaFoldDB" id="A0A4R6SJJ1"/>
<dbReference type="SMART" id="SM00530">
    <property type="entry name" value="HTH_XRE"/>
    <property type="match status" value="1"/>
</dbReference>
<dbReference type="EMBL" id="SNXZ01000002">
    <property type="protein sequence ID" value="TDQ01168.1"/>
    <property type="molecule type" value="Genomic_DNA"/>
</dbReference>
<evidence type="ECO:0000313" key="3">
    <source>
        <dbReference type="Proteomes" id="UP000295444"/>
    </source>
</evidence>
<name>A0A4R6SJJ1_LABRH</name>
<protein>
    <submittedName>
        <fullName evidence="2">Helix-turn-helix protein</fullName>
    </submittedName>
</protein>